<dbReference type="RefSeq" id="WP_307392185.1">
    <property type="nucleotide sequence ID" value="NZ_BAAADK010000045.1"/>
</dbReference>
<evidence type="ECO:0000256" key="1">
    <source>
        <dbReference type="ARBA" id="ARBA00022714"/>
    </source>
</evidence>
<comment type="caution">
    <text evidence="6">The sequence shown here is derived from an EMBL/GenBank/DDBJ whole genome shotgun (WGS) entry which is preliminary data.</text>
</comment>
<organism evidence="6 7">
    <name type="scientific">Caldalkalibacillus horti</name>
    <dbReference type="NCBI Taxonomy" id="77523"/>
    <lineage>
        <taxon>Bacteria</taxon>
        <taxon>Bacillati</taxon>
        <taxon>Bacillota</taxon>
        <taxon>Bacilli</taxon>
        <taxon>Bacillales</taxon>
        <taxon>Bacillaceae</taxon>
        <taxon>Caldalkalibacillus</taxon>
    </lineage>
</organism>
<evidence type="ECO:0000256" key="4">
    <source>
        <dbReference type="ARBA" id="ARBA00023014"/>
    </source>
</evidence>
<dbReference type="InterPro" id="IPR042216">
    <property type="entry name" value="MitoNEET_CISD"/>
</dbReference>
<name>A0ABT9VWD7_9BACI</name>
<evidence type="ECO:0000313" key="7">
    <source>
        <dbReference type="Proteomes" id="UP001235840"/>
    </source>
</evidence>
<gene>
    <name evidence="6" type="ORF">J2S11_001188</name>
</gene>
<dbReference type="Proteomes" id="UP001235840">
    <property type="component" value="Unassembled WGS sequence"/>
</dbReference>
<dbReference type="InterPro" id="IPR018967">
    <property type="entry name" value="FeS-contain_CDGSH-typ"/>
</dbReference>
<feature type="domain" description="Iron-binding zinc finger CDGSH type" evidence="5">
    <location>
        <begin position="26"/>
        <end position="61"/>
    </location>
</feature>
<evidence type="ECO:0000259" key="5">
    <source>
        <dbReference type="SMART" id="SM00704"/>
    </source>
</evidence>
<evidence type="ECO:0000256" key="2">
    <source>
        <dbReference type="ARBA" id="ARBA00022723"/>
    </source>
</evidence>
<evidence type="ECO:0000256" key="3">
    <source>
        <dbReference type="ARBA" id="ARBA00023004"/>
    </source>
</evidence>
<keyword evidence="1" id="KW-0001">2Fe-2S</keyword>
<dbReference type="EMBL" id="JAUSTY010000004">
    <property type="protein sequence ID" value="MDQ0165288.1"/>
    <property type="molecule type" value="Genomic_DNA"/>
</dbReference>
<keyword evidence="7" id="KW-1185">Reference proteome</keyword>
<accession>A0ABT9VWD7</accession>
<protein>
    <submittedName>
        <fullName evidence="6">CDGSH-type Zn-finger protein</fullName>
    </submittedName>
</protein>
<keyword evidence="4" id="KW-0411">Iron-sulfur</keyword>
<reference evidence="6 7" key="1">
    <citation type="submission" date="2023-07" db="EMBL/GenBank/DDBJ databases">
        <title>Genomic Encyclopedia of Type Strains, Phase IV (KMG-IV): sequencing the most valuable type-strain genomes for metagenomic binning, comparative biology and taxonomic classification.</title>
        <authorList>
            <person name="Goeker M."/>
        </authorList>
    </citation>
    <scope>NUCLEOTIDE SEQUENCE [LARGE SCALE GENOMIC DNA]</scope>
    <source>
        <strain evidence="6 7">DSM 12751</strain>
    </source>
</reference>
<proteinExistence type="predicted"/>
<evidence type="ECO:0000313" key="6">
    <source>
        <dbReference type="EMBL" id="MDQ0165288.1"/>
    </source>
</evidence>
<dbReference type="Pfam" id="PF09360">
    <property type="entry name" value="zf-CDGSH"/>
    <property type="match status" value="1"/>
</dbReference>
<keyword evidence="3" id="KW-0408">Iron</keyword>
<dbReference type="Gene3D" id="3.40.5.90">
    <property type="entry name" value="CDGSH iron-sulfur domain, mitoNEET-type"/>
    <property type="match status" value="1"/>
</dbReference>
<keyword evidence="2" id="KW-0479">Metal-binding</keyword>
<sequence length="72" mass="7860">MSKVTIQVRDDGSLFVSGGEFELIDAEGNAFETRPKVSLCRCGLTANKPFCDGSHKGKFQDRVRAPKPEASE</sequence>
<dbReference type="SMART" id="SM00704">
    <property type="entry name" value="ZnF_CDGSH"/>
    <property type="match status" value="1"/>
</dbReference>